<dbReference type="Proteomes" id="UP000230505">
    <property type="component" value="Unassembled WGS sequence"/>
</dbReference>
<dbReference type="AlphaFoldDB" id="A0A2M7IXL0"/>
<accession>A0A2M7IXL0</accession>
<proteinExistence type="predicted"/>
<protein>
    <submittedName>
        <fullName evidence="1">Uncharacterized protein</fullName>
    </submittedName>
</protein>
<dbReference type="EMBL" id="PFHV01000081">
    <property type="protein sequence ID" value="PIX02927.1"/>
    <property type="molecule type" value="Genomic_DNA"/>
</dbReference>
<sequence>MTIKDFQEVIIPAMEGVFATKKDLESFATKKDLESFAIKKDLESFATKKDLEIVRFSLQADMRENFVDKAEFAQFRNESFNFFDKIIKDLDILMTEQKMGYYQKQKERSLWTIMIEAMKEHQILSTEQVQKIKELGVF</sequence>
<gene>
    <name evidence="1" type="ORF">COZ78_03085</name>
</gene>
<evidence type="ECO:0000313" key="2">
    <source>
        <dbReference type="Proteomes" id="UP000230505"/>
    </source>
</evidence>
<evidence type="ECO:0000313" key="1">
    <source>
        <dbReference type="EMBL" id="PIX02927.1"/>
    </source>
</evidence>
<reference evidence="2" key="1">
    <citation type="submission" date="2017-09" db="EMBL/GenBank/DDBJ databases">
        <title>Depth-based differentiation of microbial function through sediment-hosted aquifers and enrichment of novel symbionts in the deep terrestrial subsurface.</title>
        <authorList>
            <person name="Probst A.J."/>
            <person name="Ladd B."/>
            <person name="Jarett J.K."/>
            <person name="Geller-Mcgrath D.E."/>
            <person name="Sieber C.M.K."/>
            <person name="Emerson J.B."/>
            <person name="Anantharaman K."/>
            <person name="Thomas B.C."/>
            <person name="Malmstrom R."/>
            <person name="Stieglmeier M."/>
            <person name="Klingl A."/>
            <person name="Woyke T."/>
            <person name="Ryan C.M."/>
            <person name="Banfield J.F."/>
        </authorList>
    </citation>
    <scope>NUCLEOTIDE SEQUENCE [LARGE SCALE GENOMIC DNA]</scope>
</reference>
<comment type="caution">
    <text evidence="1">The sequence shown here is derived from an EMBL/GenBank/DDBJ whole genome shotgun (WGS) entry which is preliminary data.</text>
</comment>
<organism evidence="1 2">
    <name type="scientific">bacterium (Candidatus Gribaldobacteria) CG_4_8_14_3_um_filter_42_11</name>
    <dbReference type="NCBI Taxonomy" id="2014267"/>
    <lineage>
        <taxon>Bacteria</taxon>
        <taxon>Candidatus Gribaldobacteria</taxon>
    </lineage>
</organism>
<name>A0A2M7IXL0_9BACT</name>